<proteinExistence type="inferred from homology"/>
<reference evidence="5" key="2">
    <citation type="submission" date="2021-04" db="EMBL/GenBank/DDBJ databases">
        <authorList>
            <person name="Gilroy R."/>
        </authorList>
    </citation>
    <scope>NUCLEOTIDE SEQUENCE</scope>
    <source>
        <strain evidence="5">CHK183-1962</strain>
    </source>
</reference>
<dbReference type="InterPro" id="IPR050834">
    <property type="entry name" value="Glycosyltransf_2"/>
</dbReference>
<keyword evidence="2 5" id="KW-0328">Glycosyltransferase</keyword>
<comment type="caution">
    <text evidence="5">The sequence shown here is derived from an EMBL/GenBank/DDBJ whole genome shotgun (WGS) entry which is preliminary data.</text>
</comment>
<dbReference type="InterPro" id="IPR029044">
    <property type="entry name" value="Nucleotide-diphossugar_trans"/>
</dbReference>
<sequence>MQPYSVLMSVYFREKPEYLKAAVDSMLSQTVRPDELVLVCDGPLTPELDAVIADYPRLNVIRLEKNSGLGAALNEGLRHCRNELVARMDSDDLSLPERCELQLKVFEAQPGLSICSGTLKEFTDDPDEIVGQRTVPEQMDEIVSFSKKRNPFNHPAVMFRKSAVETAGGYNETYHLFEDYYLWIRMLQNGCSGYNIQQPLLKMRVSMDAYERRGGLRYAMDLLRFHSWIRKTHWTTWKDYLTGALPHAAVCVMPKRIRRFIYRFLR</sequence>
<evidence type="ECO:0000313" key="6">
    <source>
        <dbReference type="Proteomes" id="UP000886890"/>
    </source>
</evidence>
<dbReference type="GO" id="GO:0016757">
    <property type="term" value="F:glycosyltransferase activity"/>
    <property type="evidence" value="ECO:0007669"/>
    <property type="project" value="UniProtKB-KW"/>
</dbReference>
<dbReference type="CDD" id="cd04195">
    <property type="entry name" value="GT2_AmsE_like"/>
    <property type="match status" value="1"/>
</dbReference>
<accession>A0A9D1XEK6</accession>
<dbReference type="PANTHER" id="PTHR43685">
    <property type="entry name" value="GLYCOSYLTRANSFERASE"/>
    <property type="match status" value="1"/>
</dbReference>
<dbReference type="Pfam" id="PF00535">
    <property type="entry name" value="Glycos_transf_2"/>
    <property type="match status" value="1"/>
</dbReference>
<dbReference type="EMBL" id="DXEK01000154">
    <property type="protein sequence ID" value="HIX77760.1"/>
    <property type="molecule type" value="Genomic_DNA"/>
</dbReference>
<dbReference type="InterPro" id="IPR001173">
    <property type="entry name" value="Glyco_trans_2-like"/>
</dbReference>
<evidence type="ECO:0000259" key="4">
    <source>
        <dbReference type="Pfam" id="PF00535"/>
    </source>
</evidence>
<dbReference type="EC" id="2.4.-.-" evidence="5"/>
<dbReference type="Proteomes" id="UP000886890">
    <property type="component" value="Unassembled WGS sequence"/>
</dbReference>
<dbReference type="SUPFAM" id="SSF53448">
    <property type="entry name" value="Nucleotide-diphospho-sugar transferases"/>
    <property type="match status" value="1"/>
</dbReference>
<protein>
    <submittedName>
        <fullName evidence="5">Glycosyltransferase</fullName>
        <ecNumber evidence="5">2.4.-.-</ecNumber>
    </submittedName>
</protein>
<dbReference type="PANTHER" id="PTHR43685:SF5">
    <property type="entry name" value="GLYCOSYLTRANSFERASE EPSE-RELATED"/>
    <property type="match status" value="1"/>
</dbReference>
<evidence type="ECO:0000313" key="5">
    <source>
        <dbReference type="EMBL" id="HIX77760.1"/>
    </source>
</evidence>
<dbReference type="AlphaFoldDB" id="A0A9D1XEK6"/>
<evidence type="ECO:0000256" key="3">
    <source>
        <dbReference type="ARBA" id="ARBA00022679"/>
    </source>
</evidence>
<keyword evidence="3 5" id="KW-0808">Transferase</keyword>
<gene>
    <name evidence="5" type="ORF">H9734_09245</name>
</gene>
<dbReference type="Gene3D" id="3.90.550.10">
    <property type="entry name" value="Spore Coat Polysaccharide Biosynthesis Protein SpsA, Chain A"/>
    <property type="match status" value="1"/>
</dbReference>
<evidence type="ECO:0000256" key="2">
    <source>
        <dbReference type="ARBA" id="ARBA00022676"/>
    </source>
</evidence>
<feature type="domain" description="Glycosyltransferase 2-like" evidence="4">
    <location>
        <begin position="5"/>
        <end position="156"/>
    </location>
</feature>
<reference evidence="5" key="1">
    <citation type="journal article" date="2021" name="PeerJ">
        <title>Extensive microbial diversity within the chicken gut microbiome revealed by metagenomics and culture.</title>
        <authorList>
            <person name="Gilroy R."/>
            <person name="Ravi A."/>
            <person name="Getino M."/>
            <person name="Pursley I."/>
            <person name="Horton D.L."/>
            <person name="Alikhan N.F."/>
            <person name="Baker D."/>
            <person name="Gharbi K."/>
            <person name="Hall N."/>
            <person name="Watson M."/>
            <person name="Adriaenssens E.M."/>
            <person name="Foster-Nyarko E."/>
            <person name="Jarju S."/>
            <person name="Secka A."/>
            <person name="Antonio M."/>
            <person name="Oren A."/>
            <person name="Chaudhuri R.R."/>
            <person name="La Ragione R."/>
            <person name="Hildebrand F."/>
            <person name="Pallen M.J."/>
        </authorList>
    </citation>
    <scope>NUCLEOTIDE SEQUENCE</scope>
    <source>
        <strain evidence="5">CHK183-1962</strain>
    </source>
</reference>
<evidence type="ECO:0000256" key="1">
    <source>
        <dbReference type="ARBA" id="ARBA00006739"/>
    </source>
</evidence>
<name>A0A9D1XEK6_9FIRM</name>
<organism evidence="5 6">
    <name type="scientific">Candidatus Fusicatenibacter merdavium</name>
    <dbReference type="NCBI Taxonomy" id="2838600"/>
    <lineage>
        <taxon>Bacteria</taxon>
        <taxon>Bacillati</taxon>
        <taxon>Bacillota</taxon>
        <taxon>Clostridia</taxon>
        <taxon>Lachnospirales</taxon>
        <taxon>Lachnospiraceae</taxon>
        <taxon>Fusicatenibacter</taxon>
    </lineage>
</organism>
<comment type="similarity">
    <text evidence="1">Belongs to the glycosyltransferase 2 family.</text>
</comment>